<name>A0A2G8SMJ5_9APHY</name>
<evidence type="ECO:0000313" key="6">
    <source>
        <dbReference type="Proteomes" id="UP000230002"/>
    </source>
</evidence>
<dbReference type="InterPro" id="IPR037129">
    <property type="entry name" value="XPA_sf"/>
</dbReference>
<dbReference type="Gene3D" id="3.90.530.10">
    <property type="entry name" value="XPA C-terminal domain"/>
    <property type="match status" value="1"/>
</dbReference>
<dbReference type="CDD" id="cd21075">
    <property type="entry name" value="DBD_XPA-like"/>
    <property type="match status" value="1"/>
</dbReference>
<dbReference type="InterPro" id="IPR009061">
    <property type="entry name" value="DNA-bd_dom_put_sf"/>
</dbReference>
<feature type="compositionally biased region" description="Polar residues" evidence="4">
    <location>
        <begin position="9"/>
        <end position="23"/>
    </location>
</feature>
<reference evidence="5 6" key="1">
    <citation type="journal article" date="2015" name="Sci. Rep.">
        <title>Chromosome-level genome map provides insights into diverse defense mechanisms in the medicinal fungus Ganoderma sinense.</title>
        <authorList>
            <person name="Zhu Y."/>
            <person name="Xu J."/>
            <person name="Sun C."/>
            <person name="Zhou S."/>
            <person name="Xu H."/>
            <person name="Nelson D.R."/>
            <person name="Qian J."/>
            <person name="Song J."/>
            <person name="Luo H."/>
            <person name="Xiang L."/>
            <person name="Li Y."/>
            <person name="Xu Z."/>
            <person name="Ji A."/>
            <person name="Wang L."/>
            <person name="Lu S."/>
            <person name="Hayward A."/>
            <person name="Sun W."/>
            <person name="Li X."/>
            <person name="Schwartz D.C."/>
            <person name="Wang Y."/>
            <person name="Chen S."/>
        </authorList>
    </citation>
    <scope>NUCLEOTIDE SEQUENCE [LARGE SCALE GENOMIC DNA]</scope>
    <source>
        <strain evidence="5 6">ZZ0214-1</strain>
    </source>
</reference>
<keyword evidence="3" id="KW-0539">Nucleus</keyword>
<dbReference type="GO" id="GO:0005634">
    <property type="term" value="C:nucleus"/>
    <property type="evidence" value="ECO:0007669"/>
    <property type="project" value="UniProtKB-SubCell"/>
</dbReference>
<dbReference type="Proteomes" id="UP000230002">
    <property type="component" value="Unassembled WGS sequence"/>
</dbReference>
<comment type="subcellular location">
    <subcellularLocation>
        <location evidence="1">Nucleus</location>
    </subcellularLocation>
</comment>
<evidence type="ECO:0000256" key="1">
    <source>
        <dbReference type="ARBA" id="ARBA00004123"/>
    </source>
</evidence>
<keyword evidence="6" id="KW-1185">Reference proteome</keyword>
<evidence type="ECO:0000256" key="2">
    <source>
        <dbReference type="ARBA" id="ARBA00022833"/>
    </source>
</evidence>
<gene>
    <name evidence="5" type="ORF">GSI_02781</name>
</gene>
<keyword evidence="2" id="KW-0862">Zinc</keyword>
<evidence type="ECO:0000256" key="4">
    <source>
        <dbReference type="SAM" id="MobiDB-lite"/>
    </source>
</evidence>
<evidence type="ECO:0000256" key="3">
    <source>
        <dbReference type="ARBA" id="ARBA00023242"/>
    </source>
</evidence>
<dbReference type="AlphaFoldDB" id="A0A2G8SMJ5"/>
<feature type="region of interest" description="Disordered" evidence="4">
    <location>
        <begin position="1"/>
        <end position="39"/>
    </location>
</feature>
<protein>
    <submittedName>
        <fullName evidence="5">Uncharacterized protein</fullName>
    </submittedName>
</protein>
<sequence>MPKSRSKQQIKSPKPRTTPTVASRSPAADSGDGCAPYSSQVGEATWRASRVPEDARISKTLALQEYRLKPRDLDGLVFTKKRVIVSGYRHDMFLYNEREVERRAWERHGGPEAFDAYLEKLRKRHVAKKGTTSRFVQPASYDPEGARATRACYRDRDMTPENNPMCIYPNVVPPWESYDEAAVSAERARIQEAMPPWLWEACTRSVDELYKAQIIYGWLENALSEGGRWDELSPMRAALTVTSLYPARPSEPLLSSPSVDRLRAVLANAARVPEVGSGYGKPVDGLEDLQMHFPDFVQWYDWSAAYLERVFTAILGVIEEHGVGAEGWESVRWEVYDKAGFRVDYVESLRDGMKYDPENGTWSDRAAQWLDSQLVGSDLYSSCRGKCDSGRDFNARLPSTSAKQSSIRALCRYRQIPEMYC</sequence>
<dbReference type="EMBL" id="AYKW01000004">
    <property type="protein sequence ID" value="PIL34994.1"/>
    <property type="molecule type" value="Genomic_DNA"/>
</dbReference>
<evidence type="ECO:0000313" key="5">
    <source>
        <dbReference type="EMBL" id="PIL34994.1"/>
    </source>
</evidence>
<proteinExistence type="predicted"/>
<accession>A0A2G8SMJ5</accession>
<dbReference type="SUPFAM" id="SSF46955">
    <property type="entry name" value="Putative DNA-binding domain"/>
    <property type="match status" value="1"/>
</dbReference>
<organism evidence="5 6">
    <name type="scientific">Ganoderma sinense ZZ0214-1</name>
    <dbReference type="NCBI Taxonomy" id="1077348"/>
    <lineage>
        <taxon>Eukaryota</taxon>
        <taxon>Fungi</taxon>
        <taxon>Dikarya</taxon>
        <taxon>Basidiomycota</taxon>
        <taxon>Agaricomycotina</taxon>
        <taxon>Agaricomycetes</taxon>
        <taxon>Polyporales</taxon>
        <taxon>Polyporaceae</taxon>
        <taxon>Ganoderma</taxon>
    </lineage>
</organism>
<dbReference type="OrthoDB" id="3058642at2759"/>
<comment type="caution">
    <text evidence="5">The sequence shown here is derived from an EMBL/GenBank/DDBJ whole genome shotgun (WGS) entry which is preliminary data.</text>
</comment>